<name>A0AAU9TAW0_THLAR</name>
<dbReference type="Pfam" id="PF00808">
    <property type="entry name" value="CBFD_NFYB_HMF"/>
    <property type="match status" value="1"/>
</dbReference>
<evidence type="ECO:0000256" key="7">
    <source>
        <dbReference type="ARBA" id="ARBA00038129"/>
    </source>
</evidence>
<evidence type="ECO:0000313" key="10">
    <source>
        <dbReference type="EMBL" id="CAH2079701.1"/>
    </source>
</evidence>
<dbReference type="AlphaFoldDB" id="A0AAU9TAW0"/>
<evidence type="ECO:0000256" key="6">
    <source>
        <dbReference type="ARBA" id="ARBA00025911"/>
    </source>
</evidence>
<proteinExistence type="inferred from homology"/>
<evidence type="ECO:0000313" key="11">
    <source>
        <dbReference type="Proteomes" id="UP000836841"/>
    </source>
</evidence>
<dbReference type="InterPro" id="IPR009072">
    <property type="entry name" value="Histone-fold"/>
</dbReference>
<keyword evidence="5" id="KW-0539">Nucleus</keyword>
<dbReference type="GO" id="GO:0006355">
    <property type="term" value="P:regulation of DNA-templated transcription"/>
    <property type="evidence" value="ECO:0007669"/>
    <property type="project" value="TreeGrafter"/>
</dbReference>
<comment type="function">
    <text evidence="8">Stimulates the transcription of various genes by recognizing and binding to a CCAAT motif in promoters.</text>
</comment>
<dbReference type="PANTHER" id="PTHR10252">
    <property type="entry name" value="HISTONE-LIKE TRANSCRIPTION FACTOR CCAAT-RELATED"/>
    <property type="match status" value="1"/>
</dbReference>
<gene>
    <name evidence="10" type="ORF">TAV2_LOCUS25934</name>
</gene>
<evidence type="ECO:0000256" key="8">
    <source>
        <dbReference type="ARBA" id="ARBA00059992"/>
    </source>
</evidence>
<comment type="subunit">
    <text evidence="6">Heterotrimeric transcription factor composed of three components, NF-YA, NF-YB and NF-YC. NF-YB and NF-YC must interact and dimerize for NF-YA association and DNA binding.</text>
</comment>
<keyword evidence="3" id="KW-0238">DNA-binding</keyword>
<comment type="subcellular location">
    <subcellularLocation>
        <location evidence="1">Nucleus</location>
    </subcellularLocation>
</comment>
<evidence type="ECO:0000256" key="4">
    <source>
        <dbReference type="ARBA" id="ARBA00023163"/>
    </source>
</evidence>
<accession>A0AAU9TAW0</accession>
<evidence type="ECO:0000256" key="1">
    <source>
        <dbReference type="ARBA" id="ARBA00004123"/>
    </source>
</evidence>
<keyword evidence="4" id="KW-0804">Transcription</keyword>
<dbReference type="EMBL" id="OU466863">
    <property type="protein sequence ID" value="CAH2079701.1"/>
    <property type="molecule type" value="Genomic_DNA"/>
</dbReference>
<feature type="domain" description="Transcription factor CBF/NF-Y/archaeal histone" evidence="9">
    <location>
        <begin position="78"/>
        <end position="141"/>
    </location>
</feature>
<dbReference type="GO" id="GO:0005634">
    <property type="term" value="C:nucleus"/>
    <property type="evidence" value="ECO:0007669"/>
    <property type="project" value="UniProtKB-SubCell"/>
</dbReference>
<dbReference type="CDD" id="cd22908">
    <property type="entry name" value="HFD_NFYC-like"/>
    <property type="match status" value="1"/>
</dbReference>
<evidence type="ECO:0000256" key="2">
    <source>
        <dbReference type="ARBA" id="ARBA00023015"/>
    </source>
</evidence>
<protein>
    <recommendedName>
        <fullName evidence="9">Transcription factor CBF/NF-Y/archaeal histone domain-containing protein</fullName>
    </recommendedName>
</protein>
<reference evidence="10 11" key="1">
    <citation type="submission" date="2022-03" db="EMBL/GenBank/DDBJ databases">
        <authorList>
            <person name="Nunn A."/>
            <person name="Chopra R."/>
            <person name="Nunn A."/>
            <person name="Contreras Garrido A."/>
        </authorList>
    </citation>
    <scope>NUCLEOTIDE SEQUENCE [LARGE SCALE GENOMIC DNA]</scope>
</reference>
<dbReference type="Proteomes" id="UP000836841">
    <property type="component" value="Chromosome 7"/>
</dbReference>
<dbReference type="GO" id="GO:0000976">
    <property type="term" value="F:transcription cis-regulatory region binding"/>
    <property type="evidence" value="ECO:0007669"/>
    <property type="project" value="TreeGrafter"/>
</dbReference>
<keyword evidence="11" id="KW-1185">Reference proteome</keyword>
<evidence type="ECO:0000256" key="3">
    <source>
        <dbReference type="ARBA" id="ARBA00023125"/>
    </source>
</evidence>
<organism evidence="10 11">
    <name type="scientific">Thlaspi arvense</name>
    <name type="common">Field penny-cress</name>
    <dbReference type="NCBI Taxonomy" id="13288"/>
    <lineage>
        <taxon>Eukaryota</taxon>
        <taxon>Viridiplantae</taxon>
        <taxon>Streptophyta</taxon>
        <taxon>Embryophyta</taxon>
        <taxon>Tracheophyta</taxon>
        <taxon>Spermatophyta</taxon>
        <taxon>Magnoliopsida</taxon>
        <taxon>eudicotyledons</taxon>
        <taxon>Gunneridae</taxon>
        <taxon>Pentapetalae</taxon>
        <taxon>rosids</taxon>
        <taxon>malvids</taxon>
        <taxon>Brassicales</taxon>
        <taxon>Brassicaceae</taxon>
        <taxon>Thlaspideae</taxon>
        <taxon>Thlaspi</taxon>
    </lineage>
</organism>
<evidence type="ECO:0000259" key="9">
    <source>
        <dbReference type="Pfam" id="PF00808"/>
    </source>
</evidence>
<dbReference type="InterPro" id="IPR050568">
    <property type="entry name" value="Transcr_DNA_Rep_Reg"/>
</dbReference>
<dbReference type="Gene3D" id="1.10.20.10">
    <property type="entry name" value="Histone, subunit A"/>
    <property type="match status" value="1"/>
</dbReference>
<sequence>MKRPIVSNSFLFPNGSLKASRIRIEPVAPYSHNMMRMPYHPARRNIEGLSSLEAVLTVFWESQMEQLENFTGFNNYNHLPLSRVKKILKSDPQVKMISKDAPVLFSKACEYFILELTLRAWMHTQSCTRQTIRRCDVFVAVKNSETYGFLIDLVPFGPHCAIHQEKERFINHRGFDLNTSSSEHDSAESYSARET</sequence>
<dbReference type="FunFam" id="1.10.20.10:FF:000062">
    <property type="entry name" value="Nuclear transcription factor Y subunit C"/>
    <property type="match status" value="1"/>
</dbReference>
<dbReference type="SUPFAM" id="SSF47113">
    <property type="entry name" value="Histone-fold"/>
    <property type="match status" value="1"/>
</dbReference>
<dbReference type="GO" id="GO:0046982">
    <property type="term" value="F:protein heterodimerization activity"/>
    <property type="evidence" value="ECO:0007669"/>
    <property type="project" value="InterPro"/>
</dbReference>
<dbReference type="InterPro" id="IPR003958">
    <property type="entry name" value="CBFA_NFYB_domain"/>
</dbReference>
<comment type="similarity">
    <text evidence="7">Belongs to the NFYC/HAP5 subunit family.</text>
</comment>
<keyword evidence="2" id="KW-0805">Transcription regulation</keyword>
<dbReference type="PANTHER" id="PTHR10252:SF124">
    <property type="entry name" value="NUCLEAR TRANSCRIPTION FACTOR Y SUBUNIT C-10"/>
    <property type="match status" value="1"/>
</dbReference>
<evidence type="ECO:0000256" key="5">
    <source>
        <dbReference type="ARBA" id="ARBA00023242"/>
    </source>
</evidence>